<evidence type="ECO:0000313" key="3">
    <source>
        <dbReference type="EMBL" id="PDX73958.1"/>
    </source>
</evidence>
<proteinExistence type="inferred from homology"/>
<dbReference type="PANTHER" id="PTHR13939:SF0">
    <property type="entry name" value="NMN AMIDOHYDROLASE-LIKE PROTEIN YFAY"/>
    <property type="match status" value="1"/>
</dbReference>
<dbReference type="Pfam" id="PF00994">
    <property type="entry name" value="MoCF_biosynth"/>
    <property type="match status" value="1"/>
</dbReference>
<dbReference type="InterPro" id="IPR041424">
    <property type="entry name" value="CinA_KH"/>
</dbReference>
<dbReference type="Proteomes" id="UP000219901">
    <property type="component" value="Unassembled WGS sequence"/>
</dbReference>
<name>A0A2A7A4L8_9FIRM</name>
<dbReference type="PANTHER" id="PTHR13939">
    <property type="entry name" value="NICOTINAMIDE-NUCLEOTIDE AMIDOHYDROLASE PNCC"/>
    <property type="match status" value="1"/>
</dbReference>
<dbReference type="HAMAP" id="MF_00226_B">
    <property type="entry name" value="CinA_B"/>
    <property type="match status" value="1"/>
</dbReference>
<dbReference type="NCBIfam" id="TIGR00199">
    <property type="entry name" value="PncC_domain"/>
    <property type="match status" value="1"/>
</dbReference>
<dbReference type="InterPro" id="IPR008136">
    <property type="entry name" value="CinA_C"/>
</dbReference>
<comment type="similarity">
    <text evidence="1">Belongs to the CinA family.</text>
</comment>
<dbReference type="AlphaFoldDB" id="A0A2A7A4L8"/>
<evidence type="ECO:0000256" key="1">
    <source>
        <dbReference type="HAMAP-Rule" id="MF_00226"/>
    </source>
</evidence>
<accession>A0A2A7A4L8</accession>
<sequence length="439" mass="46901">MTAEIISVGTELLLGNILNTNAQYLSRELAELGITVRRQSTIGDNHGRLADFVNEAKQRCDLLVFTGGLGPTADDLTKETVAACFGDTLTFDPEEWQKIVDFFTRTGRETTPNNRKQAMVPVHGHKVVNHHGTAPGAWFEQDGHCAVLMPGVPHEMKAMWEESVRPLLLARQSCALHSLTLRVLGGESNLEYRVRALLENPNPTAAIYCKTGECEIRITARAQNDAEAQTMCRAYAKKFYDLLGDAVYDEDVAGLEETVVHTLQANGLTIATAESCTGGMIAQRLTSVSGASEVFGYGFVTYWEQAKAKLVGVDPAVIAQYNVVSAPVAAQMALGAAKAAGADIAVSVTGLAGPGGGDAVRPVGTVYLGAARGDRVYVKKLFVSRPDRALIRARAAQTALELALRLAQGKTPAGTQVLAESAQHDPAALTALDETLRAE</sequence>
<dbReference type="Gene3D" id="3.90.950.20">
    <property type="entry name" value="CinA-like"/>
    <property type="match status" value="1"/>
</dbReference>
<dbReference type="InterPro" id="IPR036653">
    <property type="entry name" value="CinA-like_C"/>
</dbReference>
<evidence type="ECO:0000313" key="4">
    <source>
        <dbReference type="Proteomes" id="UP000219901"/>
    </source>
</evidence>
<dbReference type="CDD" id="cd00885">
    <property type="entry name" value="cinA"/>
    <property type="match status" value="1"/>
</dbReference>
<dbReference type="InterPro" id="IPR008135">
    <property type="entry name" value="Competence-induced_CinA"/>
</dbReference>
<dbReference type="Gene3D" id="3.40.980.10">
    <property type="entry name" value="MoaB/Mog-like domain"/>
    <property type="match status" value="1"/>
</dbReference>
<dbReference type="InterPro" id="IPR001453">
    <property type="entry name" value="MoaB/Mog_dom"/>
</dbReference>
<dbReference type="Pfam" id="PF18146">
    <property type="entry name" value="CinA_KH"/>
    <property type="match status" value="1"/>
</dbReference>
<dbReference type="Pfam" id="PF02464">
    <property type="entry name" value="CinA"/>
    <property type="match status" value="1"/>
</dbReference>
<dbReference type="RefSeq" id="WP_097782388.1">
    <property type="nucleotide sequence ID" value="NZ_JANFZK010000004.1"/>
</dbReference>
<dbReference type="InterPro" id="IPR036425">
    <property type="entry name" value="MoaB/Mog-like_dom_sf"/>
</dbReference>
<comment type="caution">
    <text evidence="3">The sequence shown here is derived from an EMBL/GenBank/DDBJ whole genome shotgun (WGS) entry which is preliminary data.</text>
</comment>
<protein>
    <recommendedName>
        <fullName evidence="1">Putative competence-damage inducible protein</fullName>
    </recommendedName>
</protein>
<gene>
    <name evidence="1" type="primary">cinA</name>
    <name evidence="3" type="ORF">CGS55_00780</name>
</gene>
<dbReference type="NCBIfam" id="TIGR00200">
    <property type="entry name" value="cinA_nterm"/>
    <property type="match status" value="1"/>
</dbReference>
<dbReference type="EMBL" id="NMTV01000009">
    <property type="protein sequence ID" value="PDX73958.1"/>
    <property type="molecule type" value="Genomic_DNA"/>
</dbReference>
<dbReference type="InterPro" id="IPR050101">
    <property type="entry name" value="CinA"/>
</dbReference>
<dbReference type="PIRSF" id="PIRSF006728">
    <property type="entry name" value="CinA"/>
    <property type="match status" value="1"/>
</dbReference>
<dbReference type="NCBIfam" id="TIGR00177">
    <property type="entry name" value="molyb_syn"/>
    <property type="match status" value="1"/>
</dbReference>
<dbReference type="NCBIfam" id="NF001813">
    <property type="entry name" value="PRK00549.1"/>
    <property type="match status" value="1"/>
</dbReference>
<dbReference type="SUPFAM" id="SSF53218">
    <property type="entry name" value="Molybdenum cofactor biosynthesis proteins"/>
    <property type="match status" value="1"/>
</dbReference>
<dbReference type="SMART" id="SM00852">
    <property type="entry name" value="MoCF_biosynth"/>
    <property type="match status" value="1"/>
</dbReference>
<evidence type="ECO:0000259" key="2">
    <source>
        <dbReference type="SMART" id="SM00852"/>
    </source>
</evidence>
<feature type="domain" description="MoaB/Mog" evidence="2">
    <location>
        <begin position="4"/>
        <end position="171"/>
    </location>
</feature>
<dbReference type="Gene3D" id="3.30.70.2860">
    <property type="match status" value="1"/>
</dbReference>
<reference evidence="3 4" key="1">
    <citation type="journal article" date="2017" name="Front. Microbiol.">
        <title>New Insights into the Diversity of the Genus Faecalibacterium.</title>
        <authorList>
            <person name="Benevides L."/>
            <person name="Burman S."/>
            <person name="Martin R."/>
            <person name="Robert V."/>
            <person name="Thomas M."/>
            <person name="Miquel S."/>
            <person name="Chain F."/>
            <person name="Sokol H."/>
            <person name="Bermudez-Humaran L.G."/>
            <person name="Morrison M."/>
            <person name="Langella P."/>
            <person name="Azevedo V.A."/>
            <person name="Chatel J.M."/>
            <person name="Soares S."/>
        </authorList>
    </citation>
    <scope>NUCLEOTIDE SEQUENCE [LARGE SCALE GENOMIC DNA]</scope>
    <source>
        <strain evidence="3 4">CNCM I 4546</strain>
    </source>
</reference>
<organism evidence="3 4">
    <name type="scientific">Faecalibacterium prausnitzii</name>
    <dbReference type="NCBI Taxonomy" id="853"/>
    <lineage>
        <taxon>Bacteria</taxon>
        <taxon>Bacillati</taxon>
        <taxon>Bacillota</taxon>
        <taxon>Clostridia</taxon>
        <taxon>Eubacteriales</taxon>
        <taxon>Oscillospiraceae</taxon>
        <taxon>Faecalibacterium</taxon>
    </lineage>
</organism>
<dbReference type="SUPFAM" id="SSF142433">
    <property type="entry name" value="CinA-like"/>
    <property type="match status" value="1"/>
</dbReference>